<dbReference type="InterPro" id="IPR039422">
    <property type="entry name" value="MarR/SlyA-like"/>
</dbReference>
<sequence length="187" mass="20598">MEEQTSESFPLGFSLTDFHMQVSMTFHLMRSCNHPYLPELGLGPGQPRILSYLAVHGTSPQRDIASYFSIDPAAVSRMLDTLGRAGFVRLVPGEDRRRRAVELTEKGVEAVSRWDKVCAMTDEVMLAGFSPDERAALARLLDRVQANMRAHLSRADAGRAPDGAESAGTQPQSEESAEPESTEVRHV</sequence>
<dbReference type="SMART" id="SM00347">
    <property type="entry name" value="HTH_MARR"/>
    <property type="match status" value="1"/>
</dbReference>
<dbReference type="Pfam" id="PF12802">
    <property type="entry name" value="MarR_2"/>
    <property type="match status" value="1"/>
</dbReference>
<dbReference type="AlphaFoldDB" id="A0A921ISJ6"/>
<dbReference type="PROSITE" id="PS50995">
    <property type="entry name" value="HTH_MARR_2"/>
    <property type="match status" value="1"/>
</dbReference>
<dbReference type="SUPFAM" id="SSF46785">
    <property type="entry name" value="Winged helix' DNA-binding domain"/>
    <property type="match status" value="1"/>
</dbReference>
<name>A0A921ISJ6_9ACTN</name>
<gene>
    <name evidence="3" type="ORF">K8U80_06525</name>
</gene>
<dbReference type="GO" id="GO:0006950">
    <property type="term" value="P:response to stress"/>
    <property type="evidence" value="ECO:0007669"/>
    <property type="project" value="TreeGrafter"/>
</dbReference>
<dbReference type="CDD" id="cd00090">
    <property type="entry name" value="HTH_ARSR"/>
    <property type="match status" value="1"/>
</dbReference>
<comment type="caution">
    <text evidence="3">The sequence shown here is derived from an EMBL/GenBank/DDBJ whole genome shotgun (WGS) entry which is preliminary data.</text>
</comment>
<proteinExistence type="predicted"/>
<organism evidence="3 4">
    <name type="scientific">Collinsella ihumii</name>
    <dbReference type="NCBI Taxonomy" id="1720204"/>
    <lineage>
        <taxon>Bacteria</taxon>
        <taxon>Bacillati</taxon>
        <taxon>Actinomycetota</taxon>
        <taxon>Coriobacteriia</taxon>
        <taxon>Coriobacteriales</taxon>
        <taxon>Coriobacteriaceae</taxon>
        <taxon>Collinsella</taxon>
    </lineage>
</organism>
<evidence type="ECO:0000313" key="3">
    <source>
        <dbReference type="EMBL" id="HJG31035.1"/>
    </source>
</evidence>
<protein>
    <submittedName>
        <fullName evidence="3">MarR family winged helix-turn-helix transcriptional regulator</fullName>
    </submittedName>
</protein>
<dbReference type="EMBL" id="DYVF01000042">
    <property type="protein sequence ID" value="HJG31035.1"/>
    <property type="molecule type" value="Genomic_DNA"/>
</dbReference>
<evidence type="ECO:0000313" key="4">
    <source>
        <dbReference type="Proteomes" id="UP000746751"/>
    </source>
</evidence>
<dbReference type="Proteomes" id="UP000746751">
    <property type="component" value="Unassembled WGS sequence"/>
</dbReference>
<evidence type="ECO:0000259" key="2">
    <source>
        <dbReference type="PROSITE" id="PS50995"/>
    </source>
</evidence>
<accession>A0A921ISJ6</accession>
<evidence type="ECO:0000256" key="1">
    <source>
        <dbReference type="SAM" id="MobiDB-lite"/>
    </source>
</evidence>
<dbReference type="PANTHER" id="PTHR33164">
    <property type="entry name" value="TRANSCRIPTIONAL REGULATOR, MARR FAMILY"/>
    <property type="match status" value="1"/>
</dbReference>
<feature type="region of interest" description="Disordered" evidence="1">
    <location>
        <begin position="153"/>
        <end position="187"/>
    </location>
</feature>
<dbReference type="GO" id="GO:0003700">
    <property type="term" value="F:DNA-binding transcription factor activity"/>
    <property type="evidence" value="ECO:0007669"/>
    <property type="project" value="InterPro"/>
</dbReference>
<dbReference type="Gene3D" id="1.10.10.10">
    <property type="entry name" value="Winged helix-like DNA-binding domain superfamily/Winged helix DNA-binding domain"/>
    <property type="match status" value="1"/>
</dbReference>
<reference evidence="3" key="1">
    <citation type="journal article" date="2021" name="PeerJ">
        <title>Extensive microbial diversity within the chicken gut microbiome revealed by metagenomics and culture.</title>
        <authorList>
            <person name="Gilroy R."/>
            <person name="Ravi A."/>
            <person name="Getino M."/>
            <person name="Pursley I."/>
            <person name="Horton D.L."/>
            <person name="Alikhan N.F."/>
            <person name="Baker D."/>
            <person name="Gharbi K."/>
            <person name="Hall N."/>
            <person name="Watson M."/>
            <person name="Adriaenssens E.M."/>
            <person name="Foster-Nyarko E."/>
            <person name="Jarju S."/>
            <person name="Secka A."/>
            <person name="Antonio M."/>
            <person name="Oren A."/>
            <person name="Chaudhuri R.R."/>
            <person name="La Ragione R."/>
            <person name="Hildebrand F."/>
            <person name="Pallen M.J."/>
        </authorList>
    </citation>
    <scope>NUCLEOTIDE SEQUENCE</scope>
    <source>
        <strain evidence="3">ChiGjej2B2-7701</strain>
    </source>
</reference>
<reference evidence="3" key="2">
    <citation type="submission" date="2021-09" db="EMBL/GenBank/DDBJ databases">
        <authorList>
            <person name="Gilroy R."/>
        </authorList>
    </citation>
    <scope>NUCLEOTIDE SEQUENCE</scope>
    <source>
        <strain evidence="3">ChiGjej2B2-7701</strain>
    </source>
</reference>
<dbReference type="InterPro" id="IPR000835">
    <property type="entry name" value="HTH_MarR-typ"/>
</dbReference>
<dbReference type="PANTHER" id="PTHR33164:SF43">
    <property type="entry name" value="HTH-TYPE TRANSCRIPTIONAL REPRESSOR YETL"/>
    <property type="match status" value="1"/>
</dbReference>
<feature type="domain" description="HTH marR-type" evidence="2">
    <location>
        <begin position="15"/>
        <end position="146"/>
    </location>
</feature>
<dbReference type="InterPro" id="IPR011991">
    <property type="entry name" value="ArsR-like_HTH"/>
</dbReference>
<dbReference type="InterPro" id="IPR036388">
    <property type="entry name" value="WH-like_DNA-bd_sf"/>
</dbReference>
<dbReference type="InterPro" id="IPR036390">
    <property type="entry name" value="WH_DNA-bd_sf"/>
</dbReference>